<dbReference type="EMBL" id="KZ084117">
    <property type="protein sequence ID" value="OSD00560.1"/>
    <property type="molecule type" value="Genomic_DNA"/>
</dbReference>
<gene>
    <name evidence="2" type="ORF">PYCCODRAFT_1426398</name>
</gene>
<feature type="compositionally biased region" description="Basic residues" evidence="1">
    <location>
        <begin position="94"/>
        <end position="111"/>
    </location>
</feature>
<proteinExistence type="predicted"/>
<accession>A0A1Y2IHA3</accession>
<feature type="compositionally biased region" description="Low complexity" evidence="1">
    <location>
        <begin position="72"/>
        <end position="85"/>
    </location>
</feature>
<dbReference type="AlphaFoldDB" id="A0A1Y2IHA3"/>
<protein>
    <submittedName>
        <fullName evidence="2">Uncharacterized protein</fullName>
    </submittedName>
</protein>
<evidence type="ECO:0000313" key="2">
    <source>
        <dbReference type="EMBL" id="OSD00560.1"/>
    </source>
</evidence>
<reference evidence="2 3" key="1">
    <citation type="journal article" date="2015" name="Biotechnol. Biofuels">
        <title>Enhanced degradation of softwood versus hardwood by the white-rot fungus Pycnoporus coccineus.</title>
        <authorList>
            <person name="Couturier M."/>
            <person name="Navarro D."/>
            <person name="Chevret D."/>
            <person name="Henrissat B."/>
            <person name="Piumi F."/>
            <person name="Ruiz-Duenas F.J."/>
            <person name="Martinez A.T."/>
            <person name="Grigoriev I.V."/>
            <person name="Riley R."/>
            <person name="Lipzen A."/>
            <person name="Berrin J.G."/>
            <person name="Master E.R."/>
            <person name="Rosso M.N."/>
        </authorList>
    </citation>
    <scope>NUCLEOTIDE SEQUENCE [LARGE SCALE GENOMIC DNA]</scope>
    <source>
        <strain evidence="2 3">BRFM310</strain>
    </source>
</reference>
<name>A0A1Y2IHA3_TRAC3</name>
<sequence>MLGTVWAVELVGGLSSDELLLRLMVEVQGLRLDLKKLSELALGVVDLRDRNTTLEEYYWALLDGLEMDEGSAEGSGSEFVGSESAVESEDGVKLRVRKRKEKRKGKRKGRRQRLEKEWRRAEMGRRSVKGQAELQPRAKLR</sequence>
<evidence type="ECO:0000313" key="3">
    <source>
        <dbReference type="Proteomes" id="UP000193067"/>
    </source>
</evidence>
<keyword evidence="3" id="KW-1185">Reference proteome</keyword>
<feature type="region of interest" description="Disordered" evidence="1">
    <location>
        <begin position="69"/>
        <end position="141"/>
    </location>
</feature>
<evidence type="ECO:0000256" key="1">
    <source>
        <dbReference type="SAM" id="MobiDB-lite"/>
    </source>
</evidence>
<feature type="compositionally biased region" description="Basic and acidic residues" evidence="1">
    <location>
        <begin position="112"/>
        <end position="125"/>
    </location>
</feature>
<organism evidence="2 3">
    <name type="scientific">Trametes coccinea (strain BRFM310)</name>
    <name type="common">Pycnoporus coccineus</name>
    <dbReference type="NCBI Taxonomy" id="1353009"/>
    <lineage>
        <taxon>Eukaryota</taxon>
        <taxon>Fungi</taxon>
        <taxon>Dikarya</taxon>
        <taxon>Basidiomycota</taxon>
        <taxon>Agaricomycotina</taxon>
        <taxon>Agaricomycetes</taxon>
        <taxon>Polyporales</taxon>
        <taxon>Polyporaceae</taxon>
        <taxon>Trametes</taxon>
    </lineage>
</organism>
<dbReference type="Proteomes" id="UP000193067">
    <property type="component" value="Unassembled WGS sequence"/>
</dbReference>